<dbReference type="InterPro" id="IPR009922">
    <property type="entry name" value="DUF1457"/>
</dbReference>
<dbReference type="RefSeq" id="WP_335424573.1">
    <property type="nucleotide sequence ID" value="NZ_JBALHR010000010.1"/>
</dbReference>
<gene>
    <name evidence="1" type="ORF">V6590_15425</name>
</gene>
<dbReference type="EMBL" id="JBALHR010000010">
    <property type="protein sequence ID" value="MEH7829544.1"/>
    <property type="molecule type" value="Genomic_DNA"/>
</dbReference>
<keyword evidence="2" id="KW-1185">Reference proteome</keyword>
<protein>
    <submittedName>
        <fullName evidence="1">PAS domain-containing protein</fullName>
    </submittedName>
</protein>
<evidence type="ECO:0000313" key="2">
    <source>
        <dbReference type="Proteomes" id="UP001431963"/>
    </source>
</evidence>
<reference evidence="1" key="1">
    <citation type="submission" date="2024-02" db="EMBL/GenBank/DDBJ databases">
        <title>Genome sequences of strain Gemmobacter sp. JM10B15.</title>
        <authorList>
            <person name="Zhang M."/>
        </authorList>
    </citation>
    <scope>NUCLEOTIDE SEQUENCE</scope>
    <source>
        <strain evidence="1">JM10B15</strain>
    </source>
</reference>
<accession>A0ABU8BXW6</accession>
<proteinExistence type="predicted"/>
<comment type="caution">
    <text evidence="1">The sequence shown here is derived from an EMBL/GenBank/DDBJ whole genome shotgun (WGS) entry which is preliminary data.</text>
</comment>
<evidence type="ECO:0000313" key="1">
    <source>
        <dbReference type="EMBL" id="MEH7829544.1"/>
    </source>
</evidence>
<dbReference type="Proteomes" id="UP001431963">
    <property type="component" value="Unassembled WGS sequence"/>
</dbReference>
<name>A0ABU8BXW6_9RHOB</name>
<sequence length="231" mass="24822">MALGFFGNGKGRDGSADAAQADLEMTRKLQEVRGYWESLRRGRNLPERADIDPRGISGALDGAFLLERIAPGTGRLRIAGMTFTDLLGMDARGMPLSAMFDPISRARLSILMEQCFQRPNIQTLTLGSDSGLGRPPMKGKMILLPLSGDGSRGEMVMGCLVVSGEVGRAPRRLVLESAATEPCTPTKPDLSSPTARVEAALTVQAAKVQQPFAVKPTAHSRPYLRLVDLDS</sequence>
<organism evidence="1 2">
    <name type="scientific">Gemmobacter denitrificans</name>
    <dbReference type="NCBI Taxonomy" id="3123040"/>
    <lineage>
        <taxon>Bacteria</taxon>
        <taxon>Pseudomonadati</taxon>
        <taxon>Pseudomonadota</taxon>
        <taxon>Alphaproteobacteria</taxon>
        <taxon>Rhodobacterales</taxon>
        <taxon>Paracoccaceae</taxon>
        <taxon>Gemmobacter</taxon>
    </lineage>
</organism>
<dbReference type="Pfam" id="PF07310">
    <property type="entry name" value="PAS_5"/>
    <property type="match status" value="1"/>
</dbReference>